<dbReference type="Pfam" id="PF20178">
    <property type="entry name" value="ToxA_N"/>
    <property type="match status" value="1"/>
</dbReference>
<keyword evidence="10 14" id="KW-0833">Ubl conjugation pathway</keyword>
<dbReference type="EC" id="2.3.2.27" evidence="5"/>
<dbReference type="InterPro" id="IPR029487">
    <property type="entry name" value="NEL_dom"/>
</dbReference>
<feature type="domain" description="NEL" evidence="15">
    <location>
        <begin position="1088"/>
        <end position="1375"/>
    </location>
</feature>
<feature type="active site" description="Glycyl thioester intermediate" evidence="14">
    <location>
        <position position="1175"/>
    </location>
</feature>
<dbReference type="PROSITE" id="PS52053">
    <property type="entry name" value="NEL"/>
    <property type="match status" value="1"/>
</dbReference>
<comment type="subcellular location">
    <subcellularLocation>
        <location evidence="2">Host cytoplasm</location>
    </subcellularLocation>
    <subcellularLocation>
        <location evidence="3">Secreted</location>
    </subcellularLocation>
</comment>
<dbReference type="SUPFAM" id="SSF52058">
    <property type="entry name" value="L domain-like"/>
    <property type="match status" value="1"/>
</dbReference>
<evidence type="ECO:0000256" key="4">
    <source>
        <dbReference type="ARBA" id="ARBA00009868"/>
    </source>
</evidence>
<dbReference type="InterPro" id="IPR046673">
    <property type="entry name" value="ToxA_N"/>
</dbReference>
<keyword evidence="7" id="KW-0433">Leucine-rich repeat</keyword>
<evidence type="ECO:0000256" key="8">
    <source>
        <dbReference type="ARBA" id="ARBA00022679"/>
    </source>
</evidence>
<dbReference type="GO" id="GO:0061630">
    <property type="term" value="F:ubiquitin protein ligase activity"/>
    <property type="evidence" value="ECO:0007669"/>
    <property type="project" value="UniProtKB-EC"/>
</dbReference>
<dbReference type="InterPro" id="IPR051071">
    <property type="entry name" value="LRR-bact_E3_ubiq_ligases"/>
</dbReference>
<proteinExistence type="inferred from homology"/>
<dbReference type="InterPro" id="IPR003591">
    <property type="entry name" value="Leu-rich_rpt_typical-subtyp"/>
</dbReference>
<comment type="PTM">
    <text evidence="14">Ubiquitinated in the presence of host E1 ubiquitin-activating enzyme, E2 ubiquitin-conjugating enzyme and ubiquitin.</text>
</comment>
<dbReference type="InterPro" id="IPR001611">
    <property type="entry name" value="Leu-rich_rpt"/>
</dbReference>
<comment type="similarity">
    <text evidence="4 14">Belongs to the LRR-containing bacterial E3 ligase family.</text>
</comment>
<keyword evidence="12" id="KW-0843">Virulence</keyword>
<dbReference type="Gene3D" id="3.80.10.10">
    <property type="entry name" value="Ribonuclease Inhibitor"/>
    <property type="match status" value="1"/>
</dbReference>
<dbReference type="GO" id="GO:0005576">
    <property type="term" value="C:extracellular region"/>
    <property type="evidence" value="ECO:0007669"/>
    <property type="project" value="UniProtKB-SubCell"/>
</dbReference>
<keyword evidence="13 14" id="KW-1035">Host cytoplasm</keyword>
<dbReference type="EMBL" id="AP015029">
    <property type="protein sequence ID" value="BAW25291.1"/>
    <property type="molecule type" value="Genomic_DNA"/>
</dbReference>
<keyword evidence="8 14" id="KW-0808">Transferase</keyword>
<sequence length="1375" mass="153874">MSVIPIPSDSVDAFIARQMADWLKTADADLLLTLHRALRTQQAAAERVKETLASIPSLEAFATQVLEPALRAEGLADVDVRSMRVYIEDDVPMPSAAPRLHTPWRTLYSVQPLLTAALHNFHEADTVPSFMRRAHLQDAQGSKLALTYEAFARCCRKLDIGGQYQQKLRAQLFPKSRPPAPENLAREAVQRMLEESLRAKMDVAVRMARIKSELDEVDYLRLLPVFAAKPVVPAVTGVVTPRQLYLLGKRIHGVVTLELREHADGPLEGIVSWIPLDPQRAVAKHASWEAFYLWLAKRMRAPHYRWFFSRFISERDRPTFTATLERLIAASSAQAPAVLDGRHFAIETPLFAYLRGLQVDKMLDDARILAVPTADEAAIERHERLEVLKSAGLDTLNLAALFIPVLGEVMFAVAAVDVVSEVYKGYEDWRLGDRQGALDHLMGVAQNLAAGAVVGAVHVGVSRVLERVPFVDALRPLHEGEGRARLAHWPPSAHYLEGGGALMRRFDGALAQIPDQQAETLLRITGLDHEQLRHLHLQGEPGPARLRDAHERYELHASEPHLQGRAFERELAAGQDKASVAGASLIKVFPGLSVRGAEEILALASGAQIKALLDSGRVPLVLAERARWFLRESRVDRALMGFEHEGAVNADTQRVILGWIAHRAPWPASMRIELRLGEAGGRLVTASGDVNATDIRTIIHTEQGYQLADARAPVLGQGFLPCLIHTLDAGQQAMLGASQLTAHELGDRIARLASADRERTAKLMGLTPIAERYRPPLRIDSRVGYALSGGGESSRRAIRSGIHDIFPTLTDAQLDAYLRNLADRGVGLWDHLSQLQRQLHSLREALDTWQRQRVSFMDGLRRQRVANQIRRTWRRKTAGLAGDDFSLHIDGEEVGSLPSLPADIDFGHVRRLTLRNMALEQIEEDFLRRFTHLRELDLRNNQLTRLPVGLEQFTGLRSLHLAGNQIIVDTPGSQRLASLTSLQVLDLNYNPLGQVPDLSSLRHLREVSLRATGLQTLPDEAAMPWRGLVDMRENQIRQVTGHLRTLGARLQRLSLHDNPLDEASEASIASSLSDSPVNRSSSYHHAIADVGTFEEWLGSASEAVRTRRMQIWTQLAEEPQSADLFRFLADFAGSDDFIEHPRYYRARVWRILELCTDNTDVREAVFWQTQGRRTCEDRLLLILSQLEVRAHIALCSPGNGSAIQAEQALLPLGRSLYRLDQVDSIAARHIQELRRDPYAAVDDIEVYLAYRVNLAERLGLPAQPGHMNYPEHSRVTATQVRRAGAEVLAGENIEVLSRALAERDFWQEHVRTRYLERFEALAAPFHEQLEQAEREVAEAGEQRYLERAAALMGSLNAQERELYLELAREAYQREA</sequence>
<keyword evidence="11 14" id="KW-0832">Ubl conjugation</keyword>
<evidence type="ECO:0000256" key="11">
    <source>
        <dbReference type="ARBA" id="ARBA00022843"/>
    </source>
</evidence>
<evidence type="ECO:0000256" key="5">
    <source>
        <dbReference type="ARBA" id="ARBA00012483"/>
    </source>
</evidence>
<dbReference type="Pfam" id="PF14496">
    <property type="entry name" value="NEL"/>
    <property type="match status" value="1"/>
</dbReference>
<protein>
    <recommendedName>
        <fullName evidence="5">RING-type E3 ubiquitin transferase</fullName>
        <ecNumber evidence="5">2.3.2.27</ecNumber>
    </recommendedName>
</protein>
<keyword evidence="6 14" id="KW-0964">Secreted</keyword>
<name>A0A1L7NIH7_PSEPU</name>
<dbReference type="RefSeq" id="WP_096426693.1">
    <property type="nucleotide sequence ID" value="NZ_AP015029.1"/>
</dbReference>
<organism evidence="16 17">
    <name type="scientific">Pseudomonas putida</name>
    <name type="common">Arthrobacter siderocapsulatus</name>
    <dbReference type="NCBI Taxonomy" id="303"/>
    <lineage>
        <taxon>Bacteria</taxon>
        <taxon>Pseudomonadati</taxon>
        <taxon>Pseudomonadota</taxon>
        <taxon>Gammaproteobacteria</taxon>
        <taxon>Pseudomonadales</taxon>
        <taxon>Pseudomonadaceae</taxon>
        <taxon>Pseudomonas</taxon>
    </lineage>
</organism>
<evidence type="ECO:0000256" key="6">
    <source>
        <dbReference type="ARBA" id="ARBA00022525"/>
    </source>
</evidence>
<evidence type="ECO:0000256" key="2">
    <source>
        <dbReference type="ARBA" id="ARBA00004192"/>
    </source>
</evidence>
<dbReference type="PANTHER" id="PTHR47114">
    <property type="match status" value="1"/>
</dbReference>
<gene>
    <name evidence="16" type="ORF">KF715C_ch47180</name>
</gene>
<comment type="catalytic activity">
    <reaction evidence="1">
        <text>S-ubiquitinyl-[E2 ubiquitin-conjugating enzyme]-L-cysteine + [acceptor protein]-L-lysine = [E2 ubiquitin-conjugating enzyme]-L-cysteine + N(6)-ubiquitinyl-[acceptor protein]-L-lysine.</text>
        <dbReference type="EC" id="2.3.2.27"/>
    </reaction>
</comment>
<dbReference type="SMART" id="SM00369">
    <property type="entry name" value="LRR_TYP"/>
    <property type="match status" value="3"/>
</dbReference>
<dbReference type="Gene3D" id="1.20.58.360">
    <property type="entry name" value="Shigella T3SS effector IpaH defines"/>
    <property type="match status" value="1"/>
</dbReference>
<evidence type="ECO:0000313" key="16">
    <source>
        <dbReference type="EMBL" id="BAW25291.1"/>
    </source>
</evidence>
<evidence type="ECO:0000256" key="13">
    <source>
        <dbReference type="ARBA" id="ARBA00023200"/>
    </source>
</evidence>
<evidence type="ECO:0000256" key="14">
    <source>
        <dbReference type="PROSITE-ProRule" id="PRU01398"/>
    </source>
</evidence>
<accession>A0A1L7NIH7</accession>
<evidence type="ECO:0000256" key="1">
    <source>
        <dbReference type="ARBA" id="ARBA00000900"/>
    </source>
</evidence>
<dbReference type="PANTHER" id="PTHR47114:SF2">
    <property type="entry name" value="OLIGODENDROCYTE-MYELIN GLYCOPROTEIN"/>
    <property type="match status" value="1"/>
</dbReference>
<evidence type="ECO:0000256" key="9">
    <source>
        <dbReference type="ARBA" id="ARBA00022737"/>
    </source>
</evidence>
<dbReference type="GO" id="GO:0016567">
    <property type="term" value="P:protein ubiquitination"/>
    <property type="evidence" value="ECO:0007669"/>
    <property type="project" value="InterPro"/>
</dbReference>
<evidence type="ECO:0000259" key="15">
    <source>
        <dbReference type="PROSITE" id="PS52053"/>
    </source>
</evidence>
<keyword evidence="9" id="KW-0677">Repeat</keyword>
<dbReference type="Proteomes" id="UP000218731">
    <property type="component" value="Chromosome 1"/>
</dbReference>
<dbReference type="PROSITE" id="PS51450">
    <property type="entry name" value="LRR"/>
    <property type="match status" value="2"/>
</dbReference>
<evidence type="ECO:0000313" key="17">
    <source>
        <dbReference type="Proteomes" id="UP000218731"/>
    </source>
</evidence>
<evidence type="ECO:0000256" key="7">
    <source>
        <dbReference type="ARBA" id="ARBA00022614"/>
    </source>
</evidence>
<reference evidence="16 17" key="1">
    <citation type="submission" date="2015-11" db="EMBL/GenBank/DDBJ databases">
        <title>Complete genome sequencing of a biphenyl-degrading bacterium, Pseudomonas putida KF715 (=NBRC110667).</title>
        <authorList>
            <person name="Suenaga H."/>
            <person name="Fujihara N."/>
            <person name="Watanabe T."/>
            <person name="Hirose J."/>
            <person name="Kimura N."/>
            <person name="Yamazoe A."/>
            <person name="Hosoyama A."/>
            <person name="Shimodaira J."/>
            <person name="Furukawa K."/>
        </authorList>
    </citation>
    <scope>NUCLEOTIDE SEQUENCE [LARGE SCALE GENOMIC DNA]</scope>
    <source>
        <strain evidence="16 17">KF715</strain>
    </source>
</reference>
<evidence type="ECO:0000256" key="12">
    <source>
        <dbReference type="ARBA" id="ARBA00023026"/>
    </source>
</evidence>
<dbReference type="InterPro" id="IPR032675">
    <property type="entry name" value="LRR_dom_sf"/>
</dbReference>
<dbReference type="Pfam" id="PF13855">
    <property type="entry name" value="LRR_8"/>
    <property type="match status" value="1"/>
</dbReference>
<dbReference type="GO" id="GO:0030430">
    <property type="term" value="C:host cell cytoplasm"/>
    <property type="evidence" value="ECO:0007669"/>
    <property type="project" value="UniProtKB-SubCell"/>
</dbReference>
<evidence type="ECO:0000256" key="3">
    <source>
        <dbReference type="ARBA" id="ARBA00004613"/>
    </source>
</evidence>
<evidence type="ECO:0000256" key="10">
    <source>
        <dbReference type="ARBA" id="ARBA00022786"/>
    </source>
</evidence>